<dbReference type="Pfam" id="PF00443">
    <property type="entry name" value="UCH"/>
    <property type="match status" value="1"/>
</dbReference>
<feature type="domain" description="USP" evidence="3">
    <location>
        <begin position="651"/>
        <end position="778"/>
    </location>
</feature>
<dbReference type="InterPro" id="IPR038765">
    <property type="entry name" value="Papain-like_cys_pep_sf"/>
</dbReference>
<dbReference type="GO" id="GO:0003676">
    <property type="term" value="F:nucleic acid binding"/>
    <property type="evidence" value="ECO:0007669"/>
    <property type="project" value="InterPro"/>
</dbReference>
<dbReference type="PANTHER" id="PTHR47169:SF2">
    <property type="entry name" value="OS01G0541250 PROTEIN"/>
    <property type="match status" value="1"/>
</dbReference>
<evidence type="ECO:0000313" key="4">
    <source>
        <dbReference type="EMBL" id="KAK1650930.1"/>
    </source>
</evidence>
<keyword evidence="5" id="KW-1185">Reference proteome</keyword>
<comment type="caution">
    <text evidence="4">The sequence shown here is derived from an EMBL/GenBank/DDBJ whole genome shotgun (WGS) entry which is preliminary data.</text>
</comment>
<dbReference type="SUPFAM" id="SSF54001">
    <property type="entry name" value="Cysteine proteinases"/>
    <property type="match status" value="1"/>
</dbReference>
<evidence type="ECO:0000256" key="2">
    <source>
        <dbReference type="SAM" id="MobiDB-lite"/>
    </source>
</evidence>
<comment type="similarity">
    <text evidence="1">Belongs to the peptidase C19 family.</text>
</comment>
<dbReference type="Gene3D" id="3.90.70.10">
    <property type="entry name" value="Cysteine proteinases"/>
    <property type="match status" value="1"/>
</dbReference>
<dbReference type="GO" id="GO:0004843">
    <property type="term" value="F:cysteine-type deubiquitinase activity"/>
    <property type="evidence" value="ECO:0007669"/>
    <property type="project" value="InterPro"/>
</dbReference>
<protein>
    <recommendedName>
        <fullName evidence="3">USP domain-containing protein</fullName>
    </recommendedName>
</protein>
<gene>
    <name evidence="4" type="ORF">QYE76_068735</name>
</gene>
<reference evidence="4" key="1">
    <citation type="submission" date="2023-07" db="EMBL/GenBank/DDBJ databases">
        <title>A chromosome-level genome assembly of Lolium multiflorum.</title>
        <authorList>
            <person name="Chen Y."/>
            <person name="Copetti D."/>
            <person name="Kolliker R."/>
            <person name="Studer B."/>
        </authorList>
    </citation>
    <scope>NUCLEOTIDE SEQUENCE</scope>
    <source>
        <strain evidence="4">02402/16</strain>
        <tissue evidence="4">Leaf</tissue>
    </source>
</reference>
<dbReference type="Proteomes" id="UP001231189">
    <property type="component" value="Unassembled WGS sequence"/>
</dbReference>
<dbReference type="PANTHER" id="PTHR47169">
    <property type="entry name" value="OS01G0541250 PROTEIN"/>
    <property type="match status" value="1"/>
</dbReference>
<dbReference type="InterPro" id="IPR028889">
    <property type="entry name" value="USP"/>
</dbReference>
<dbReference type="Gene3D" id="3.30.420.10">
    <property type="entry name" value="Ribonuclease H-like superfamily/Ribonuclease H"/>
    <property type="match status" value="1"/>
</dbReference>
<dbReference type="InterPro" id="IPR001394">
    <property type="entry name" value="Peptidase_C19_UCH"/>
</dbReference>
<name>A0AAD8WCV9_LOLMU</name>
<evidence type="ECO:0000313" key="5">
    <source>
        <dbReference type="Proteomes" id="UP001231189"/>
    </source>
</evidence>
<evidence type="ECO:0000256" key="1">
    <source>
        <dbReference type="ARBA" id="ARBA00009085"/>
    </source>
</evidence>
<feature type="region of interest" description="Disordered" evidence="2">
    <location>
        <begin position="164"/>
        <end position="211"/>
    </location>
</feature>
<dbReference type="EMBL" id="JAUUTY010000004">
    <property type="protein sequence ID" value="KAK1650930.1"/>
    <property type="molecule type" value="Genomic_DNA"/>
</dbReference>
<feature type="compositionally biased region" description="Basic and acidic residues" evidence="2">
    <location>
        <begin position="168"/>
        <end position="211"/>
    </location>
</feature>
<accession>A0AAD8WCV9</accession>
<dbReference type="AlphaFoldDB" id="A0AAD8WCV9"/>
<sequence>MEVGATTQDMVKGTRGVQDNKRKRINNKTRLQYDDPLILSNDYMNEQIDGGKLYMLVSKRKKAPLSAKDVWRYSRMRQEDIFSKPLIHMRLGFPRMRVHCDKMQEQQRGKDAIIDLNLSPSHQMLEQHRVHNVVIDLNLSPSHQMQVHERGKDVVIDLNLSPSQQMQVKDRGKGDETMLEQDRGKGDETMLEQDRGKGDETMLEQDRGKGDEMMLEKDRGKELRDEERYGLYFALEVIRRRDGGFTKEDKQLIAEMLNTSIRTVERVWNLGKNQIAEGKRRVDVSNQKKGHVGRKRIDLGLSRVPTIPLNKRRTIRSLAKDLGVNRTTLHRRFKWGELNRHTNTLKPLLTEANKVQRMKFCLAMLNENSLPSPEPTFKVMDDMVHIDEKWFILSRVKNTYYLLPKEPKPLRTVKNKNNIAKVMFLTAVARPRYGEGDIVTFDGKIGTWAFVKEIPAAKKSKNREKGTIEVKPIKVTRDVMRNYLCELVIPAIQDKWPDEDVGRTIFIQQDNAKPHVLPNDEGFRQAVAQTDLDIKLLQQPPNSPDLNALDLGFFRSLESHTDTRAPNNIRELIEGVEEEYNNYEVDKLSRTFVTLQSCMIGVMENGGGIDYEISHMNKNRLQAERSLGIPLTISAELLVKTKDLIKAAEGAGLRNMGNTCFLNAILQCMTHTVPLFQKIRCTDHSSPCSYDEIGFCSLCALKAQMEESIQSPGSVLVPARFKNNLSRQQEDAHELLSCLLENLYKCTLDAKSIDGESIVEQVFGGRLKSLVCTVLLIA</sequence>
<dbReference type="PROSITE" id="PS50235">
    <property type="entry name" value="USP_3"/>
    <property type="match status" value="1"/>
</dbReference>
<evidence type="ECO:0000259" key="3">
    <source>
        <dbReference type="PROSITE" id="PS50235"/>
    </source>
</evidence>
<dbReference type="GO" id="GO:0016579">
    <property type="term" value="P:protein deubiquitination"/>
    <property type="evidence" value="ECO:0007669"/>
    <property type="project" value="InterPro"/>
</dbReference>
<dbReference type="InterPro" id="IPR036397">
    <property type="entry name" value="RNaseH_sf"/>
</dbReference>
<dbReference type="InterPro" id="IPR018200">
    <property type="entry name" value="USP_CS"/>
</dbReference>
<organism evidence="4 5">
    <name type="scientific">Lolium multiflorum</name>
    <name type="common">Italian ryegrass</name>
    <name type="synonym">Lolium perenne subsp. multiflorum</name>
    <dbReference type="NCBI Taxonomy" id="4521"/>
    <lineage>
        <taxon>Eukaryota</taxon>
        <taxon>Viridiplantae</taxon>
        <taxon>Streptophyta</taxon>
        <taxon>Embryophyta</taxon>
        <taxon>Tracheophyta</taxon>
        <taxon>Spermatophyta</taxon>
        <taxon>Magnoliopsida</taxon>
        <taxon>Liliopsida</taxon>
        <taxon>Poales</taxon>
        <taxon>Poaceae</taxon>
        <taxon>BOP clade</taxon>
        <taxon>Pooideae</taxon>
        <taxon>Poodae</taxon>
        <taxon>Poeae</taxon>
        <taxon>Poeae Chloroplast Group 2 (Poeae type)</taxon>
        <taxon>Loliodinae</taxon>
        <taxon>Loliinae</taxon>
        <taxon>Lolium</taxon>
    </lineage>
</organism>
<dbReference type="PROSITE" id="PS00972">
    <property type="entry name" value="USP_1"/>
    <property type="match status" value="1"/>
</dbReference>
<proteinExistence type="inferred from homology"/>